<evidence type="ECO:0000313" key="3">
    <source>
        <dbReference type="Proteomes" id="UP001321473"/>
    </source>
</evidence>
<dbReference type="AlphaFoldDB" id="A0AAQ4D8N6"/>
<protein>
    <submittedName>
        <fullName evidence="2">Uncharacterized protein</fullName>
    </submittedName>
</protein>
<dbReference type="Proteomes" id="UP001321473">
    <property type="component" value="Unassembled WGS sequence"/>
</dbReference>
<evidence type="ECO:0000256" key="1">
    <source>
        <dbReference type="SAM" id="MobiDB-lite"/>
    </source>
</evidence>
<organism evidence="2 3">
    <name type="scientific">Amblyomma americanum</name>
    <name type="common">Lone star tick</name>
    <dbReference type="NCBI Taxonomy" id="6943"/>
    <lineage>
        <taxon>Eukaryota</taxon>
        <taxon>Metazoa</taxon>
        <taxon>Ecdysozoa</taxon>
        <taxon>Arthropoda</taxon>
        <taxon>Chelicerata</taxon>
        <taxon>Arachnida</taxon>
        <taxon>Acari</taxon>
        <taxon>Parasitiformes</taxon>
        <taxon>Ixodida</taxon>
        <taxon>Ixodoidea</taxon>
        <taxon>Ixodidae</taxon>
        <taxon>Amblyomminae</taxon>
        <taxon>Amblyomma</taxon>
    </lineage>
</organism>
<accession>A0AAQ4D8N6</accession>
<sequence>MTLRASATGGAIRACVSVQPLSRNPTSTEAGRPLNGSRTVCPPTAAVREPSNGGRHVCEHRKPLLFRRPSSLLPARDSSKTGRGRLGNSNELTSACAQ</sequence>
<dbReference type="EMBL" id="JARKHS020033665">
    <property type="protein sequence ID" value="KAK8758826.1"/>
    <property type="molecule type" value="Genomic_DNA"/>
</dbReference>
<feature type="region of interest" description="Disordered" evidence="1">
    <location>
        <begin position="21"/>
        <end position="57"/>
    </location>
</feature>
<feature type="region of interest" description="Disordered" evidence="1">
    <location>
        <begin position="69"/>
        <end position="98"/>
    </location>
</feature>
<keyword evidence="3" id="KW-1185">Reference proteome</keyword>
<name>A0AAQ4D8N6_AMBAM</name>
<evidence type="ECO:0000313" key="2">
    <source>
        <dbReference type="EMBL" id="KAK8758826.1"/>
    </source>
</evidence>
<feature type="compositionally biased region" description="Polar residues" evidence="1">
    <location>
        <begin position="87"/>
        <end position="98"/>
    </location>
</feature>
<comment type="caution">
    <text evidence="2">The sequence shown here is derived from an EMBL/GenBank/DDBJ whole genome shotgun (WGS) entry which is preliminary data.</text>
</comment>
<gene>
    <name evidence="2" type="ORF">V5799_003541</name>
</gene>
<reference evidence="2 3" key="1">
    <citation type="journal article" date="2023" name="Arcadia Sci">
        <title>De novo assembly of a long-read Amblyomma americanum tick genome.</title>
        <authorList>
            <person name="Chou S."/>
            <person name="Poskanzer K.E."/>
            <person name="Rollins M."/>
            <person name="Thuy-Boun P.S."/>
        </authorList>
    </citation>
    <scope>NUCLEOTIDE SEQUENCE [LARGE SCALE GENOMIC DNA]</scope>
    <source>
        <strain evidence="2">F_SG_1</strain>
        <tissue evidence="2">Salivary glands</tissue>
    </source>
</reference>
<proteinExistence type="predicted"/>